<organism evidence="1">
    <name type="scientific">viral metagenome</name>
    <dbReference type="NCBI Taxonomy" id="1070528"/>
    <lineage>
        <taxon>unclassified sequences</taxon>
        <taxon>metagenomes</taxon>
        <taxon>organismal metagenomes</taxon>
    </lineage>
</organism>
<dbReference type="AlphaFoldDB" id="A0A6M3Y216"/>
<dbReference type="EMBL" id="MT145147">
    <property type="protein sequence ID" value="QJI04093.1"/>
    <property type="molecule type" value="Genomic_DNA"/>
</dbReference>
<accession>A0A6M3Y216</accession>
<proteinExistence type="predicted"/>
<gene>
    <name evidence="1" type="ORF">TM448B06051_0009</name>
</gene>
<evidence type="ECO:0000313" key="1">
    <source>
        <dbReference type="EMBL" id="QJI04093.1"/>
    </source>
</evidence>
<name>A0A6M3Y216_9ZZZZ</name>
<sequence length="61" mass="7103">MNQYILLHTHEFGPSVYRFRSKLELEELDPRTVASVLMVNFEGWRGESLLIAELLSENPIL</sequence>
<reference evidence="1" key="1">
    <citation type="submission" date="2020-03" db="EMBL/GenBank/DDBJ databases">
        <title>The deep terrestrial virosphere.</title>
        <authorList>
            <person name="Holmfeldt K."/>
            <person name="Nilsson E."/>
            <person name="Simone D."/>
            <person name="Lopez-Fernandez M."/>
            <person name="Wu X."/>
            <person name="de Brujin I."/>
            <person name="Lundin D."/>
            <person name="Andersson A."/>
            <person name="Bertilsson S."/>
            <person name="Dopson M."/>
        </authorList>
    </citation>
    <scope>NUCLEOTIDE SEQUENCE</scope>
    <source>
        <strain evidence="1">TM448B06051</strain>
    </source>
</reference>
<protein>
    <submittedName>
        <fullName evidence="1">Uncharacterized protein</fullName>
    </submittedName>
</protein>